<proteinExistence type="predicted"/>
<evidence type="ECO:0000313" key="5">
    <source>
        <dbReference type="EMBL" id="PKA65760.1"/>
    </source>
</evidence>
<feature type="transmembrane region" description="Helical" evidence="3">
    <location>
        <begin position="130"/>
        <end position="150"/>
    </location>
</feature>
<name>A0A2I0BD90_9ASPA</name>
<feature type="region of interest" description="Disordered" evidence="2">
    <location>
        <begin position="1"/>
        <end position="56"/>
    </location>
</feature>
<dbReference type="STRING" id="1088818.A0A2I0BD90"/>
<evidence type="ECO:0000256" key="1">
    <source>
        <dbReference type="ARBA" id="ARBA00022837"/>
    </source>
</evidence>
<feature type="compositionally biased region" description="Low complexity" evidence="2">
    <location>
        <begin position="21"/>
        <end position="31"/>
    </location>
</feature>
<reference evidence="5 6" key="1">
    <citation type="journal article" date="2017" name="Nature">
        <title>The Apostasia genome and the evolution of orchids.</title>
        <authorList>
            <person name="Zhang G.Q."/>
            <person name="Liu K.W."/>
            <person name="Li Z."/>
            <person name="Lohaus R."/>
            <person name="Hsiao Y.Y."/>
            <person name="Niu S.C."/>
            <person name="Wang J.Y."/>
            <person name="Lin Y.C."/>
            <person name="Xu Q."/>
            <person name="Chen L.J."/>
            <person name="Yoshida K."/>
            <person name="Fujiwara S."/>
            <person name="Wang Z.W."/>
            <person name="Zhang Y.Q."/>
            <person name="Mitsuda N."/>
            <person name="Wang M."/>
            <person name="Liu G.H."/>
            <person name="Pecoraro L."/>
            <person name="Huang H.X."/>
            <person name="Xiao X.J."/>
            <person name="Lin M."/>
            <person name="Wu X.Y."/>
            <person name="Wu W.L."/>
            <person name="Chen Y.Y."/>
            <person name="Chang S.B."/>
            <person name="Sakamoto S."/>
            <person name="Ohme-Takagi M."/>
            <person name="Yagi M."/>
            <person name="Zeng S.J."/>
            <person name="Shen C.Y."/>
            <person name="Yeh C.M."/>
            <person name="Luo Y.B."/>
            <person name="Tsai W.C."/>
            <person name="Van de Peer Y."/>
            <person name="Liu Z.J."/>
        </authorList>
    </citation>
    <scope>NUCLEOTIDE SEQUENCE [LARGE SCALE GENOMIC DNA]</scope>
    <source>
        <strain evidence="6">cv. Shenzhen</strain>
        <tissue evidence="5">Stem</tissue>
    </source>
</reference>
<evidence type="ECO:0000259" key="4">
    <source>
        <dbReference type="PROSITE" id="PS50222"/>
    </source>
</evidence>
<dbReference type="OrthoDB" id="186625at2759"/>
<dbReference type="InterPro" id="IPR002048">
    <property type="entry name" value="EF_hand_dom"/>
</dbReference>
<evidence type="ECO:0000256" key="2">
    <source>
        <dbReference type="SAM" id="MobiDB-lite"/>
    </source>
</evidence>
<dbReference type="InterPro" id="IPR018247">
    <property type="entry name" value="EF_Hand_1_Ca_BS"/>
</dbReference>
<dbReference type="PROSITE" id="PS50222">
    <property type="entry name" value="EF_HAND_2"/>
    <property type="match status" value="1"/>
</dbReference>
<dbReference type="AlphaFoldDB" id="A0A2I0BD90"/>
<evidence type="ECO:0000313" key="6">
    <source>
        <dbReference type="Proteomes" id="UP000236161"/>
    </source>
</evidence>
<gene>
    <name evidence="5" type="primary">CML48</name>
    <name evidence="5" type="ORF">AXF42_Ash013175</name>
</gene>
<dbReference type="EMBL" id="KZ451890">
    <property type="protein sequence ID" value="PKA65760.1"/>
    <property type="molecule type" value="Genomic_DNA"/>
</dbReference>
<dbReference type="PROSITE" id="PS00018">
    <property type="entry name" value="EF_HAND_1"/>
    <property type="match status" value="1"/>
</dbReference>
<keyword evidence="6" id="KW-1185">Reference proteome</keyword>
<organism evidence="5 6">
    <name type="scientific">Apostasia shenzhenica</name>
    <dbReference type="NCBI Taxonomy" id="1088818"/>
    <lineage>
        <taxon>Eukaryota</taxon>
        <taxon>Viridiplantae</taxon>
        <taxon>Streptophyta</taxon>
        <taxon>Embryophyta</taxon>
        <taxon>Tracheophyta</taxon>
        <taxon>Spermatophyta</taxon>
        <taxon>Magnoliopsida</taxon>
        <taxon>Liliopsida</taxon>
        <taxon>Asparagales</taxon>
        <taxon>Orchidaceae</taxon>
        <taxon>Apostasioideae</taxon>
        <taxon>Apostasia</taxon>
    </lineage>
</organism>
<keyword evidence="1" id="KW-0106">Calcium</keyword>
<dbReference type="SUPFAM" id="SSF47473">
    <property type="entry name" value="EF-hand"/>
    <property type="match status" value="1"/>
</dbReference>
<accession>A0A2I0BD90</accession>
<feature type="compositionally biased region" description="Polar residues" evidence="2">
    <location>
        <begin position="1"/>
        <end position="11"/>
    </location>
</feature>
<dbReference type="GO" id="GO:0005509">
    <property type="term" value="F:calcium ion binding"/>
    <property type="evidence" value="ECO:0007669"/>
    <property type="project" value="InterPro"/>
</dbReference>
<dbReference type="Gene3D" id="1.10.238.10">
    <property type="entry name" value="EF-hand"/>
    <property type="match status" value="1"/>
</dbReference>
<protein>
    <submittedName>
        <fullName evidence="5">Putative calcium-binding protein CML48</fullName>
    </submittedName>
</protein>
<dbReference type="PANTHER" id="PTHR46824">
    <property type="entry name" value="CALCIUM-BINDING PROTEIN CML48-RELATED"/>
    <property type="match status" value="1"/>
</dbReference>
<feature type="domain" description="EF-hand" evidence="4">
    <location>
        <begin position="74"/>
        <end position="109"/>
    </location>
</feature>
<evidence type="ECO:0000256" key="3">
    <source>
        <dbReference type="SAM" id="Phobius"/>
    </source>
</evidence>
<keyword evidence="3" id="KW-0472">Membrane</keyword>
<dbReference type="Proteomes" id="UP000236161">
    <property type="component" value="Unassembled WGS sequence"/>
</dbReference>
<keyword evidence="3" id="KW-1133">Transmembrane helix</keyword>
<dbReference type="PANTHER" id="PTHR46824:SF2">
    <property type="entry name" value="CALCIUM-BINDING PROTEIN CML48-RELATED"/>
    <property type="match status" value="1"/>
</dbReference>
<dbReference type="InterPro" id="IPR044590">
    <property type="entry name" value="CML48/49/50"/>
</dbReference>
<keyword evidence="3" id="KW-0812">Transmembrane</keyword>
<dbReference type="InterPro" id="IPR011992">
    <property type="entry name" value="EF-hand-dom_pair"/>
</dbReference>
<sequence length="164" mass="17536">MSSDRYPSNTYAPSAPPMPPSSSYAGAGSAGVQSFPAGGSSHPTGKPVPQTSYTPPSYGHVPLYSQGSLHFPPGTHPEIVRSFHAVDLDRSGFIEETELQAALSSGYQKFSVRTIRLLMFLFGKRTLRRLGLLSLQLCGIALGSGGLFLIDLIETEAEKSIHLN</sequence>